<sequence length="153" mass="16831">MRKQLVTCAICLSLFACSSDDDNEEIVKGIDIDQATSINVTNFKFDTENFVGTFALENDQGERISDASNYKVMMLADGIKPSATAFDIPWHHSVLNQCGVIEGHECLGELTEVATGEYRFTAESIPQYQGNIGRIRVSMSIVGQLAETAPKLY</sequence>
<dbReference type="EMBL" id="JAKIKP010000001">
    <property type="protein sequence ID" value="MCL1141191.1"/>
    <property type="molecule type" value="Genomic_DNA"/>
</dbReference>
<comment type="caution">
    <text evidence="1">The sequence shown here is derived from an EMBL/GenBank/DDBJ whole genome shotgun (WGS) entry which is preliminary data.</text>
</comment>
<reference evidence="1" key="1">
    <citation type="submission" date="2022-01" db="EMBL/GenBank/DDBJ databases">
        <title>Whole genome-based taxonomy of the Shewanellaceae.</title>
        <authorList>
            <person name="Martin-Rodriguez A.J."/>
        </authorList>
    </citation>
    <scope>NUCLEOTIDE SEQUENCE</scope>
    <source>
        <strain evidence="1">DSM 16422</strain>
    </source>
</reference>
<dbReference type="AlphaFoldDB" id="A0A9X1ZGK4"/>
<dbReference type="Proteomes" id="UP001139333">
    <property type="component" value="Unassembled WGS sequence"/>
</dbReference>
<evidence type="ECO:0000313" key="2">
    <source>
        <dbReference type="Proteomes" id="UP001139333"/>
    </source>
</evidence>
<name>A0A9X1ZGK4_9GAMM</name>
<evidence type="ECO:0008006" key="3">
    <source>
        <dbReference type="Google" id="ProtNLM"/>
    </source>
</evidence>
<evidence type="ECO:0000313" key="1">
    <source>
        <dbReference type="EMBL" id="MCL1141191.1"/>
    </source>
</evidence>
<proteinExistence type="predicted"/>
<organism evidence="1 2">
    <name type="scientific">Shewanella gaetbuli</name>
    <dbReference type="NCBI Taxonomy" id="220752"/>
    <lineage>
        <taxon>Bacteria</taxon>
        <taxon>Pseudomonadati</taxon>
        <taxon>Pseudomonadota</taxon>
        <taxon>Gammaproteobacteria</taxon>
        <taxon>Alteromonadales</taxon>
        <taxon>Shewanellaceae</taxon>
        <taxon>Shewanella</taxon>
    </lineage>
</organism>
<dbReference type="RefSeq" id="WP_248993884.1">
    <property type="nucleotide sequence ID" value="NZ_JAKIKP010000001.1"/>
</dbReference>
<protein>
    <recommendedName>
        <fullName evidence="3">Lipoprotein</fullName>
    </recommendedName>
</protein>
<accession>A0A9X1ZGK4</accession>
<gene>
    <name evidence="1" type="ORF">L2672_00545</name>
</gene>
<dbReference type="PROSITE" id="PS51257">
    <property type="entry name" value="PROKAR_LIPOPROTEIN"/>
    <property type="match status" value="1"/>
</dbReference>
<keyword evidence="2" id="KW-1185">Reference proteome</keyword>